<dbReference type="InterPro" id="IPR050515">
    <property type="entry name" value="Beta-lactam/transpept"/>
</dbReference>
<feature type="domain" description="PASTA" evidence="8">
    <location>
        <begin position="601"/>
        <end position="659"/>
    </location>
</feature>
<organism evidence="9">
    <name type="scientific">marine metagenome</name>
    <dbReference type="NCBI Taxonomy" id="408172"/>
    <lineage>
        <taxon>unclassified sequences</taxon>
        <taxon>metagenomes</taxon>
        <taxon>ecological metagenomes</taxon>
    </lineage>
</organism>
<comment type="subcellular location">
    <subcellularLocation>
        <location evidence="1">Membrane</location>
    </subcellularLocation>
</comment>
<proteinExistence type="inferred from homology"/>
<dbReference type="SMART" id="SM00740">
    <property type="entry name" value="PASTA"/>
    <property type="match status" value="1"/>
</dbReference>
<keyword evidence="5" id="KW-0378">Hydrolase</keyword>
<accession>A0A381PXJ9</accession>
<evidence type="ECO:0000256" key="7">
    <source>
        <dbReference type="ARBA" id="ARBA00023251"/>
    </source>
</evidence>
<dbReference type="InterPro" id="IPR002137">
    <property type="entry name" value="Beta-lactam_class-D_AS"/>
</dbReference>
<dbReference type="GO" id="GO:0071555">
    <property type="term" value="P:cell wall organization"/>
    <property type="evidence" value="ECO:0007669"/>
    <property type="project" value="TreeGrafter"/>
</dbReference>
<dbReference type="CDD" id="cd06575">
    <property type="entry name" value="PASTA_Pbp2x-like_2"/>
    <property type="match status" value="1"/>
</dbReference>
<dbReference type="Gene3D" id="3.90.1310.10">
    <property type="entry name" value="Penicillin-binding protein 2a (Domain 2)"/>
    <property type="match status" value="1"/>
</dbReference>
<dbReference type="PANTHER" id="PTHR30627:SF1">
    <property type="entry name" value="PEPTIDOGLYCAN D,D-TRANSPEPTIDASE FTSI"/>
    <property type="match status" value="1"/>
</dbReference>
<name>A0A381PXJ9_9ZZZZ</name>
<dbReference type="EC" id="3.5.2.6" evidence="3"/>
<dbReference type="GO" id="GO:0005886">
    <property type="term" value="C:plasma membrane"/>
    <property type="evidence" value="ECO:0007669"/>
    <property type="project" value="TreeGrafter"/>
</dbReference>
<reference evidence="9" key="1">
    <citation type="submission" date="2018-05" db="EMBL/GenBank/DDBJ databases">
        <authorList>
            <person name="Lanie J.A."/>
            <person name="Ng W.-L."/>
            <person name="Kazmierczak K.M."/>
            <person name="Andrzejewski T.M."/>
            <person name="Davidsen T.M."/>
            <person name="Wayne K.J."/>
            <person name="Tettelin H."/>
            <person name="Glass J.I."/>
            <person name="Rusch D."/>
            <person name="Podicherti R."/>
            <person name="Tsui H.-C.T."/>
            <person name="Winkler M.E."/>
        </authorList>
    </citation>
    <scope>NUCLEOTIDE SEQUENCE</scope>
</reference>
<dbReference type="InterPro" id="IPR001460">
    <property type="entry name" value="PCN-bd_Tpept"/>
</dbReference>
<dbReference type="PROSITE" id="PS00337">
    <property type="entry name" value="BETA_LACTAMASE_D"/>
    <property type="match status" value="1"/>
</dbReference>
<dbReference type="InterPro" id="IPR005543">
    <property type="entry name" value="PASTA_dom"/>
</dbReference>
<dbReference type="InterPro" id="IPR036138">
    <property type="entry name" value="PBP_dimer_sf"/>
</dbReference>
<evidence type="ECO:0000313" key="9">
    <source>
        <dbReference type="EMBL" id="SUZ70689.1"/>
    </source>
</evidence>
<keyword evidence="6" id="KW-0472">Membrane</keyword>
<dbReference type="Pfam" id="PF03793">
    <property type="entry name" value="PASTA"/>
    <property type="match status" value="1"/>
</dbReference>
<dbReference type="GO" id="GO:0008658">
    <property type="term" value="F:penicillin binding"/>
    <property type="evidence" value="ECO:0007669"/>
    <property type="project" value="InterPro"/>
</dbReference>
<dbReference type="PROSITE" id="PS51178">
    <property type="entry name" value="PASTA"/>
    <property type="match status" value="1"/>
</dbReference>
<dbReference type="InterPro" id="IPR005311">
    <property type="entry name" value="PBP_dimer"/>
</dbReference>
<evidence type="ECO:0000256" key="4">
    <source>
        <dbReference type="ARBA" id="ARBA00022729"/>
    </source>
</evidence>
<dbReference type="Pfam" id="PF03717">
    <property type="entry name" value="PBP_dimer"/>
    <property type="match status" value="1"/>
</dbReference>
<dbReference type="Gene3D" id="3.30.10.20">
    <property type="match status" value="1"/>
</dbReference>
<comment type="similarity">
    <text evidence="2">Belongs to the class-D beta-lactamase family.</text>
</comment>
<evidence type="ECO:0000256" key="1">
    <source>
        <dbReference type="ARBA" id="ARBA00004370"/>
    </source>
</evidence>
<protein>
    <recommendedName>
        <fullName evidence="3">beta-lactamase</fullName>
        <ecNumber evidence="3">3.5.2.6</ecNumber>
    </recommendedName>
</protein>
<gene>
    <name evidence="9" type="ORF">METZ01_LOCUS23543</name>
</gene>
<keyword evidence="4" id="KW-0732">Signal</keyword>
<dbReference type="SUPFAM" id="SSF56601">
    <property type="entry name" value="beta-lactamase/transpeptidase-like"/>
    <property type="match status" value="1"/>
</dbReference>
<dbReference type="Gene3D" id="3.30.450.330">
    <property type="match status" value="1"/>
</dbReference>
<evidence type="ECO:0000256" key="6">
    <source>
        <dbReference type="ARBA" id="ARBA00023136"/>
    </source>
</evidence>
<evidence type="ECO:0000259" key="8">
    <source>
        <dbReference type="PROSITE" id="PS51178"/>
    </source>
</evidence>
<dbReference type="GO" id="GO:0046677">
    <property type="term" value="P:response to antibiotic"/>
    <property type="evidence" value="ECO:0007669"/>
    <property type="project" value="UniProtKB-KW"/>
</dbReference>
<sequence>MKFRTRITAAACFVILSWAGLCARLFQIQVLNGSKYQDVILNQAQKKQTLIANRGNIYDRKNRPFTRNIIHYTLSAKPGDVTDKASLANALSEQTGKPADKYLKKLNSKDNFVYLERNLQRETLGTLENISFDGFHIKRHYRRYYPHNSVAAQVVGYTNVDDQGISGIEKGFNNYLTGTPGWIIKTKGWKGEFQPKSGNPYQKPIDGDNIQLTIDLEYQSILEEELDRRQQETNAKAATGIVMDPQTGEILAMASTPGFDNNRYFETEMDYHRVRAITDQFEPGSTFKVVAAIAALSENAISLTEEFNCENGEFPYYDIIIKDHEKYGFMTFPQIIQNSSNIGVVKVMDQVGSIPLFETARSLGFGTTTRISLAGELSGKLHPVKNWSRVSQGQIAMGYEVGVTAIQLATAYCAVANGGFMVTPRLIRQIIKDNKDVVYAEEPSIIRRVANRRVMDQVQKMLRSVVVNGTGHNAEIAGWDVAGKTGTAKKVIDGKYSDHKYISNFVGLFPSENPQLLGLIILDEPHKPYHWGSEGAAVTFKRVMKRIINLDDSIVPPTRLKKHPARNLKKSIRDDIILADAQPIARPVSILPPVLSMVSGYNNQVEMPDVRGFSMRKAMTTLRSSGIKFKIEGSGKVVWQSPRPGTVLHRGKTCVVHLK</sequence>
<dbReference type="Pfam" id="PF00905">
    <property type="entry name" value="Transpeptidase"/>
    <property type="match status" value="1"/>
</dbReference>
<keyword evidence="7" id="KW-0046">Antibiotic resistance</keyword>
<dbReference type="Gene3D" id="3.40.710.10">
    <property type="entry name" value="DD-peptidase/beta-lactamase superfamily"/>
    <property type="match status" value="1"/>
</dbReference>
<dbReference type="PANTHER" id="PTHR30627">
    <property type="entry name" value="PEPTIDOGLYCAN D,D-TRANSPEPTIDASE"/>
    <property type="match status" value="1"/>
</dbReference>
<evidence type="ECO:0000256" key="5">
    <source>
        <dbReference type="ARBA" id="ARBA00022801"/>
    </source>
</evidence>
<evidence type="ECO:0000256" key="2">
    <source>
        <dbReference type="ARBA" id="ARBA00007898"/>
    </source>
</evidence>
<dbReference type="EMBL" id="UINC01001098">
    <property type="protein sequence ID" value="SUZ70689.1"/>
    <property type="molecule type" value="Genomic_DNA"/>
</dbReference>
<dbReference type="GO" id="GO:0008800">
    <property type="term" value="F:beta-lactamase activity"/>
    <property type="evidence" value="ECO:0007669"/>
    <property type="project" value="InterPro"/>
</dbReference>
<dbReference type="InterPro" id="IPR012338">
    <property type="entry name" value="Beta-lactam/transpept-like"/>
</dbReference>
<dbReference type="SUPFAM" id="SSF54184">
    <property type="entry name" value="Penicillin-binding protein 2x (pbp-2x), c-terminal domain"/>
    <property type="match status" value="1"/>
</dbReference>
<evidence type="ECO:0000256" key="3">
    <source>
        <dbReference type="ARBA" id="ARBA00012865"/>
    </source>
</evidence>
<dbReference type="AlphaFoldDB" id="A0A381PXJ9"/>
<dbReference type="GO" id="GO:0017001">
    <property type="term" value="P:antibiotic catabolic process"/>
    <property type="evidence" value="ECO:0007669"/>
    <property type="project" value="InterPro"/>
</dbReference>
<dbReference type="SUPFAM" id="SSF56519">
    <property type="entry name" value="Penicillin binding protein dimerisation domain"/>
    <property type="match status" value="1"/>
</dbReference>